<accession>A0ABP0USD3</accession>
<dbReference type="PANTHER" id="PTHR31350:SF21">
    <property type="entry name" value="F-BOX ONLY PROTEIN 21"/>
    <property type="match status" value="1"/>
</dbReference>
<protein>
    <recommendedName>
        <fullName evidence="2">Protein SirB1 N-terminal domain-containing protein</fullName>
    </recommendedName>
</protein>
<sequence>MGIIVQMEASSCSSISAHVLPAFAPEKGVAVRKRAHNNASGSSSLVMQQPNTLLARLSLPVTHSRAPPPPPPQVSCCFRAPTSGLSELEVLWKVESGGELKWGQTCSLQLQRGGGGGSCAAGGSPSSSSTIGCRNLSFENLEGYWCRDRRRSVANLGLQQHYGLLPSSSSSTSCCWDLKKKHKKRIPRFQCRGSSQELNKGGAGGGGGDGDKAEEGTEGDGYELAGGEAKEGRKEKKTPVSSSGAAGPANAFDIANSGSRLNREAAAELGSLESELFLYTGRMRALKSFEEEVSKPDEEISLVRAAVFVAQHLYPRVTADEVEAQLDQMAADLEHSLPPHGERYTMRMIKSINKYLYGELGFRGADVYLNPDNSCLNMVLERRQGLPLTMSLVYMELAKRVGLPVQGVNLPAHFMCRPCGEGLEFFIDAHAGGKVTFLQDAEDRLSLVYGVPVAISPAFLQHTAISNQAFLIRLLFNLKRIYFERKDPVSTLCIIDYLKLVRPGVIEETRDYGVCLYLLKRFSDAIPCLESYLQEAPRATDAESIRSLLFKMRRDL</sequence>
<evidence type="ECO:0000313" key="3">
    <source>
        <dbReference type="EMBL" id="CAK9228896.1"/>
    </source>
</evidence>
<dbReference type="PANTHER" id="PTHR31350">
    <property type="entry name" value="SI:DKEY-261L7.2"/>
    <property type="match status" value="1"/>
</dbReference>
<feature type="compositionally biased region" description="Basic and acidic residues" evidence="1">
    <location>
        <begin position="228"/>
        <end position="238"/>
    </location>
</feature>
<keyword evidence="4" id="KW-1185">Reference proteome</keyword>
<organism evidence="3 4">
    <name type="scientific">Sphagnum troendelagicum</name>
    <dbReference type="NCBI Taxonomy" id="128251"/>
    <lineage>
        <taxon>Eukaryota</taxon>
        <taxon>Viridiplantae</taxon>
        <taxon>Streptophyta</taxon>
        <taxon>Embryophyta</taxon>
        <taxon>Bryophyta</taxon>
        <taxon>Sphagnophytina</taxon>
        <taxon>Sphagnopsida</taxon>
        <taxon>Sphagnales</taxon>
        <taxon>Sphagnaceae</taxon>
        <taxon>Sphagnum</taxon>
    </lineage>
</organism>
<dbReference type="Pfam" id="PF13369">
    <property type="entry name" value="Transglut_core2"/>
    <property type="match status" value="1"/>
</dbReference>
<dbReference type="Proteomes" id="UP001497512">
    <property type="component" value="Chromosome 6"/>
</dbReference>
<dbReference type="InterPro" id="IPR032698">
    <property type="entry name" value="SirB1_N"/>
</dbReference>
<feature type="domain" description="Protein SirB1 N-terminal" evidence="2">
    <location>
        <begin position="321"/>
        <end position="475"/>
    </location>
</feature>
<evidence type="ECO:0000259" key="2">
    <source>
        <dbReference type="Pfam" id="PF13369"/>
    </source>
</evidence>
<evidence type="ECO:0000313" key="4">
    <source>
        <dbReference type="Proteomes" id="UP001497512"/>
    </source>
</evidence>
<dbReference type="EMBL" id="OZ019898">
    <property type="protein sequence ID" value="CAK9228896.1"/>
    <property type="molecule type" value="Genomic_DNA"/>
</dbReference>
<evidence type="ECO:0000256" key="1">
    <source>
        <dbReference type="SAM" id="MobiDB-lite"/>
    </source>
</evidence>
<feature type="region of interest" description="Disordered" evidence="1">
    <location>
        <begin position="189"/>
        <end position="251"/>
    </location>
</feature>
<reference evidence="3" key="1">
    <citation type="submission" date="2024-02" db="EMBL/GenBank/DDBJ databases">
        <authorList>
            <consortium name="ELIXIR-Norway"/>
            <consortium name="Elixir Norway"/>
        </authorList>
    </citation>
    <scope>NUCLEOTIDE SEQUENCE</scope>
</reference>
<proteinExistence type="predicted"/>
<name>A0ABP0USD3_9BRYO</name>
<dbReference type="Pfam" id="PF13371">
    <property type="entry name" value="TPR_9"/>
    <property type="match status" value="1"/>
</dbReference>
<gene>
    <name evidence="3" type="ORF">CSSPTR1EN2_LOCUS19462</name>
</gene>